<keyword evidence="2" id="KW-1185">Reference proteome</keyword>
<dbReference type="Proteomes" id="UP000076761">
    <property type="component" value="Unassembled WGS sequence"/>
</dbReference>
<gene>
    <name evidence="1" type="ORF">NEOLEDRAFT_1137315</name>
</gene>
<name>A0A165QVX0_9AGAM</name>
<proteinExistence type="predicted"/>
<evidence type="ECO:0000313" key="2">
    <source>
        <dbReference type="Proteomes" id="UP000076761"/>
    </source>
</evidence>
<organism evidence="1 2">
    <name type="scientific">Neolentinus lepideus HHB14362 ss-1</name>
    <dbReference type="NCBI Taxonomy" id="1314782"/>
    <lineage>
        <taxon>Eukaryota</taxon>
        <taxon>Fungi</taxon>
        <taxon>Dikarya</taxon>
        <taxon>Basidiomycota</taxon>
        <taxon>Agaricomycotina</taxon>
        <taxon>Agaricomycetes</taxon>
        <taxon>Gloeophyllales</taxon>
        <taxon>Gloeophyllaceae</taxon>
        <taxon>Neolentinus</taxon>
    </lineage>
</organism>
<dbReference type="EMBL" id="KV425590">
    <property type="protein sequence ID" value="KZT22949.1"/>
    <property type="molecule type" value="Genomic_DNA"/>
</dbReference>
<dbReference type="InParanoid" id="A0A165QVX0"/>
<reference evidence="1 2" key="1">
    <citation type="journal article" date="2016" name="Mol. Biol. Evol.">
        <title>Comparative Genomics of Early-Diverging Mushroom-Forming Fungi Provides Insights into the Origins of Lignocellulose Decay Capabilities.</title>
        <authorList>
            <person name="Nagy L.G."/>
            <person name="Riley R."/>
            <person name="Tritt A."/>
            <person name="Adam C."/>
            <person name="Daum C."/>
            <person name="Floudas D."/>
            <person name="Sun H."/>
            <person name="Yadav J.S."/>
            <person name="Pangilinan J."/>
            <person name="Larsson K.H."/>
            <person name="Matsuura K."/>
            <person name="Barry K."/>
            <person name="Labutti K."/>
            <person name="Kuo R."/>
            <person name="Ohm R.A."/>
            <person name="Bhattacharya S.S."/>
            <person name="Shirouzu T."/>
            <person name="Yoshinaga Y."/>
            <person name="Martin F.M."/>
            <person name="Grigoriev I.V."/>
            <person name="Hibbett D.S."/>
        </authorList>
    </citation>
    <scope>NUCLEOTIDE SEQUENCE [LARGE SCALE GENOMIC DNA]</scope>
    <source>
        <strain evidence="1 2">HHB14362 ss-1</strain>
    </source>
</reference>
<evidence type="ECO:0000313" key="1">
    <source>
        <dbReference type="EMBL" id="KZT22949.1"/>
    </source>
</evidence>
<sequence length="68" mass="7584">MCPTRCAYFQVTLGASLNHLFTVDGIMAESIVDLGTYIWAFYRGLTGYCMCKYRNQSLSKALCTSPSN</sequence>
<dbReference type="AlphaFoldDB" id="A0A165QVX0"/>
<protein>
    <submittedName>
        <fullName evidence="1">Uncharacterized protein</fullName>
    </submittedName>
</protein>
<accession>A0A165QVX0</accession>